<dbReference type="AlphaFoldDB" id="A0A142JJQ3"/>
<dbReference type="Proteomes" id="UP000075238">
    <property type="component" value="Chromosome 1"/>
</dbReference>
<keyword evidence="2" id="KW-1185">Reference proteome</keyword>
<proteinExistence type="predicted"/>
<organism evidence="1 2">
    <name type="scientific">Cupriavidus nantongensis</name>
    <dbReference type="NCBI Taxonomy" id="1796606"/>
    <lineage>
        <taxon>Bacteria</taxon>
        <taxon>Pseudomonadati</taxon>
        <taxon>Pseudomonadota</taxon>
        <taxon>Betaproteobacteria</taxon>
        <taxon>Burkholderiales</taxon>
        <taxon>Burkholderiaceae</taxon>
        <taxon>Cupriavidus</taxon>
    </lineage>
</organism>
<dbReference type="KEGG" id="cnan:A2G96_11515"/>
<dbReference type="EMBL" id="CP014844">
    <property type="protein sequence ID" value="AMR78315.1"/>
    <property type="molecule type" value="Genomic_DNA"/>
</dbReference>
<evidence type="ECO:0000313" key="2">
    <source>
        <dbReference type="Proteomes" id="UP000075238"/>
    </source>
</evidence>
<protein>
    <submittedName>
        <fullName evidence="1">Uncharacterized protein</fullName>
    </submittedName>
</protein>
<reference evidence="1 2" key="1">
    <citation type="submission" date="2016-03" db="EMBL/GenBank/DDBJ databases">
        <title>Complete genome sequence of a novel chlorpyrifos degrading bacterium, Cupriavidus nantongensis sp. X1.</title>
        <authorList>
            <person name="Fang L."/>
        </authorList>
    </citation>
    <scope>NUCLEOTIDE SEQUENCE [LARGE SCALE GENOMIC DNA]</scope>
    <source>
        <strain evidence="1 2">X1</strain>
    </source>
</reference>
<sequence>MNTMLRVTVELIPDGQEDCRRTLGQLEIENIAGDSLVTGAYRIVMDEFDARGPGPRTTFRTIASLDNVERDLVRPMQLVGMALSVVAPVKRTMHRSEDVPQGTVLSRESI</sequence>
<evidence type="ECO:0000313" key="1">
    <source>
        <dbReference type="EMBL" id="AMR78315.1"/>
    </source>
</evidence>
<name>A0A142JJQ3_9BURK</name>
<accession>A0A142JJQ3</accession>
<gene>
    <name evidence="1" type="ORF">A2G96_11515</name>
</gene>